<proteinExistence type="predicted"/>
<sequence length="107" mass="11301">LGRSMVKAALAGPLALKRVFGVPGRKENVPSSLHIDSSLGLFQHHSFLSFGSAFMSPESPLWPFSAEVLGTIALPLAPPDSNASIGLPLKVKTPKEGPEFANGHLRC</sequence>
<evidence type="ECO:0000313" key="2">
    <source>
        <dbReference type="WBParaSite" id="TCNE_0000221701-mRNA-1"/>
    </source>
</evidence>
<reference evidence="2" key="1">
    <citation type="submission" date="2016-06" db="UniProtKB">
        <authorList>
            <consortium name="WormBaseParasite"/>
        </authorList>
    </citation>
    <scope>IDENTIFICATION</scope>
</reference>
<protein>
    <submittedName>
        <fullName evidence="2">COesterase domain-containing protein</fullName>
    </submittedName>
</protein>
<accession>A0A183U147</accession>
<dbReference type="WBParaSite" id="TCNE_0000221701-mRNA-1">
    <property type="protein sequence ID" value="TCNE_0000221701-mRNA-1"/>
    <property type="gene ID" value="TCNE_0000221701"/>
</dbReference>
<keyword evidence="1" id="KW-1185">Reference proteome</keyword>
<dbReference type="Proteomes" id="UP000050794">
    <property type="component" value="Unassembled WGS sequence"/>
</dbReference>
<dbReference type="AlphaFoldDB" id="A0A183U147"/>
<evidence type="ECO:0000313" key="1">
    <source>
        <dbReference type="Proteomes" id="UP000050794"/>
    </source>
</evidence>
<name>A0A183U147_TOXCA</name>
<organism evidence="1 2">
    <name type="scientific">Toxocara canis</name>
    <name type="common">Canine roundworm</name>
    <dbReference type="NCBI Taxonomy" id="6265"/>
    <lineage>
        <taxon>Eukaryota</taxon>
        <taxon>Metazoa</taxon>
        <taxon>Ecdysozoa</taxon>
        <taxon>Nematoda</taxon>
        <taxon>Chromadorea</taxon>
        <taxon>Rhabditida</taxon>
        <taxon>Spirurina</taxon>
        <taxon>Ascaridomorpha</taxon>
        <taxon>Ascaridoidea</taxon>
        <taxon>Toxocaridae</taxon>
        <taxon>Toxocara</taxon>
    </lineage>
</organism>